<protein>
    <recommendedName>
        <fullName evidence="2">peptidylprolyl isomerase</fullName>
        <ecNumber evidence="2">5.2.1.8</ecNumber>
    </recommendedName>
</protein>
<dbReference type="InterPro" id="IPR000297">
    <property type="entry name" value="PPIase_PpiC"/>
</dbReference>
<dbReference type="PROSITE" id="PS51257">
    <property type="entry name" value="PROKAR_LIPOPROTEIN"/>
    <property type="match status" value="1"/>
</dbReference>
<dbReference type="PANTHER" id="PTHR47245">
    <property type="entry name" value="PEPTIDYLPROLYL ISOMERASE"/>
    <property type="match status" value="1"/>
</dbReference>
<evidence type="ECO:0000313" key="9">
    <source>
        <dbReference type="EMBL" id="MBB5061305.1"/>
    </source>
</evidence>
<dbReference type="PROSITE" id="PS50198">
    <property type="entry name" value="PPIC_PPIASE_2"/>
    <property type="match status" value="1"/>
</dbReference>
<feature type="domain" description="PpiC" evidence="8">
    <location>
        <begin position="166"/>
        <end position="261"/>
    </location>
</feature>
<evidence type="ECO:0000256" key="7">
    <source>
        <dbReference type="SAM" id="SignalP"/>
    </source>
</evidence>
<keyword evidence="4 6" id="KW-0697">Rotamase</keyword>
<comment type="catalytic activity">
    <reaction evidence="1">
        <text>[protein]-peptidylproline (omega=180) = [protein]-peptidylproline (omega=0)</text>
        <dbReference type="Rhea" id="RHEA:16237"/>
        <dbReference type="Rhea" id="RHEA-COMP:10747"/>
        <dbReference type="Rhea" id="RHEA-COMP:10748"/>
        <dbReference type="ChEBI" id="CHEBI:83833"/>
        <dbReference type="ChEBI" id="CHEBI:83834"/>
        <dbReference type="EC" id="5.2.1.8"/>
    </reaction>
</comment>
<dbReference type="Gene3D" id="3.10.50.40">
    <property type="match status" value="1"/>
</dbReference>
<keyword evidence="5 6" id="KW-0413">Isomerase</keyword>
<dbReference type="InterPro" id="IPR046357">
    <property type="entry name" value="PPIase_dom_sf"/>
</dbReference>
<proteinExistence type="predicted"/>
<name>A0A7W7ZJY4_9BACT</name>
<reference evidence="9 10" key="1">
    <citation type="submission" date="2020-08" db="EMBL/GenBank/DDBJ databases">
        <title>Genomic Encyclopedia of Type Strains, Phase IV (KMG-V): Genome sequencing to study the core and pangenomes of soil and plant-associated prokaryotes.</title>
        <authorList>
            <person name="Whitman W."/>
        </authorList>
    </citation>
    <scope>NUCLEOTIDE SEQUENCE [LARGE SCALE GENOMIC DNA]</scope>
    <source>
        <strain evidence="9 10">M8UP14</strain>
    </source>
</reference>
<dbReference type="EC" id="5.2.1.8" evidence="2"/>
<dbReference type="EMBL" id="JACHIP010000036">
    <property type="protein sequence ID" value="MBB5061305.1"/>
    <property type="molecule type" value="Genomic_DNA"/>
</dbReference>
<feature type="chain" id="PRO_5031105161" description="peptidylprolyl isomerase" evidence="7">
    <location>
        <begin position="22"/>
        <end position="333"/>
    </location>
</feature>
<evidence type="ECO:0000256" key="1">
    <source>
        <dbReference type="ARBA" id="ARBA00000971"/>
    </source>
</evidence>
<dbReference type="Pfam" id="PF00639">
    <property type="entry name" value="Rotamase"/>
    <property type="match status" value="1"/>
</dbReference>
<evidence type="ECO:0000256" key="5">
    <source>
        <dbReference type="ARBA" id="ARBA00023235"/>
    </source>
</evidence>
<gene>
    <name evidence="9" type="ORF">HDF16_006041</name>
</gene>
<evidence type="ECO:0000259" key="8">
    <source>
        <dbReference type="PROSITE" id="PS50198"/>
    </source>
</evidence>
<dbReference type="PROSITE" id="PS01096">
    <property type="entry name" value="PPIC_PPIASE_1"/>
    <property type="match status" value="1"/>
</dbReference>
<evidence type="ECO:0000256" key="4">
    <source>
        <dbReference type="ARBA" id="ARBA00023110"/>
    </source>
</evidence>
<dbReference type="SUPFAM" id="SSF109998">
    <property type="entry name" value="Triger factor/SurA peptide-binding domain-like"/>
    <property type="match status" value="1"/>
</dbReference>
<evidence type="ECO:0000313" key="10">
    <source>
        <dbReference type="Proteomes" id="UP000540989"/>
    </source>
</evidence>
<dbReference type="GO" id="GO:0003755">
    <property type="term" value="F:peptidyl-prolyl cis-trans isomerase activity"/>
    <property type="evidence" value="ECO:0007669"/>
    <property type="project" value="UniProtKB-KW"/>
</dbReference>
<evidence type="ECO:0000256" key="6">
    <source>
        <dbReference type="PROSITE-ProRule" id="PRU00278"/>
    </source>
</evidence>
<dbReference type="AlphaFoldDB" id="A0A7W7ZJY4"/>
<keyword evidence="10" id="KW-1185">Reference proteome</keyword>
<dbReference type="PANTHER" id="PTHR47245:SF1">
    <property type="entry name" value="FOLDASE PROTEIN PRSA"/>
    <property type="match status" value="1"/>
</dbReference>
<comment type="caution">
    <text evidence="9">The sequence shown here is derived from an EMBL/GenBank/DDBJ whole genome shotgun (WGS) entry which is preliminary data.</text>
</comment>
<dbReference type="InterPro" id="IPR023058">
    <property type="entry name" value="PPIase_PpiC_CS"/>
</dbReference>
<organism evidence="9 10">
    <name type="scientific">Granulicella aggregans</name>
    <dbReference type="NCBI Taxonomy" id="474949"/>
    <lineage>
        <taxon>Bacteria</taxon>
        <taxon>Pseudomonadati</taxon>
        <taxon>Acidobacteriota</taxon>
        <taxon>Terriglobia</taxon>
        <taxon>Terriglobales</taxon>
        <taxon>Acidobacteriaceae</taxon>
        <taxon>Granulicella</taxon>
    </lineage>
</organism>
<evidence type="ECO:0000256" key="2">
    <source>
        <dbReference type="ARBA" id="ARBA00013194"/>
    </source>
</evidence>
<feature type="signal peptide" evidence="7">
    <location>
        <begin position="1"/>
        <end position="21"/>
    </location>
</feature>
<dbReference type="Gene3D" id="1.10.4030.10">
    <property type="entry name" value="Porin chaperone SurA, peptide-binding domain"/>
    <property type="match status" value="1"/>
</dbReference>
<sequence>MLKIAAVVLSLSLVGCHPVNSPDVMATVNGQSISRSDLDKAYSQNLGEGQQQVPSADEANTARLGLLHQLIDEEILLQRAAKMKLNATPEEVDAKFAEMKAPYSGQQFTQLLIEHHTSVDEVKRDLHRSLTENKLLNKEINSQITVSDADINAYFQTHKPEFHNIETQYHLAQIVVKNATSRRPEEVQKKISVLKNRVDSGEDFGALAIKFSENPQTSSSGGDMSLLSESELARTPVLFAAIAKLKPGETTDVMTFPDPVDQGGAVDYALFQLISREPAGQHDVSEPQVQQRIRAGLMNARSQLLKAAYFEMLQNQAKVENIFAEHIFKADAQ</sequence>
<dbReference type="Proteomes" id="UP000540989">
    <property type="component" value="Unassembled WGS sequence"/>
</dbReference>
<dbReference type="InterPro" id="IPR027304">
    <property type="entry name" value="Trigger_fact/SurA_dom_sf"/>
</dbReference>
<accession>A0A7W7ZJY4</accession>
<keyword evidence="3 7" id="KW-0732">Signal</keyword>
<dbReference type="RefSeq" id="WP_246410418.1">
    <property type="nucleotide sequence ID" value="NZ_JACHIP010000036.1"/>
</dbReference>
<evidence type="ECO:0000256" key="3">
    <source>
        <dbReference type="ARBA" id="ARBA00022729"/>
    </source>
</evidence>
<dbReference type="InterPro" id="IPR050245">
    <property type="entry name" value="PrsA_foldase"/>
</dbReference>
<dbReference type="Pfam" id="PF13624">
    <property type="entry name" value="SurA_N_3"/>
    <property type="match status" value="1"/>
</dbReference>
<dbReference type="SUPFAM" id="SSF54534">
    <property type="entry name" value="FKBP-like"/>
    <property type="match status" value="1"/>
</dbReference>